<dbReference type="CDD" id="cd20625">
    <property type="entry name" value="CYP164-like"/>
    <property type="match status" value="1"/>
</dbReference>
<accession>A0ABX0H1L2</accession>
<dbReference type="Proteomes" id="UP000800981">
    <property type="component" value="Unassembled WGS sequence"/>
</dbReference>
<dbReference type="PANTHER" id="PTHR46696:SF1">
    <property type="entry name" value="CYTOCHROME P450 YJIB-RELATED"/>
    <property type="match status" value="1"/>
</dbReference>
<dbReference type="PANTHER" id="PTHR46696">
    <property type="entry name" value="P450, PUTATIVE (EUROFUNG)-RELATED"/>
    <property type="match status" value="1"/>
</dbReference>
<dbReference type="EMBL" id="JAANNP010000059">
    <property type="protein sequence ID" value="NHC15840.1"/>
    <property type="molecule type" value="Genomic_DNA"/>
</dbReference>
<dbReference type="PROSITE" id="PS00086">
    <property type="entry name" value="CYTOCHROME_P450"/>
    <property type="match status" value="1"/>
</dbReference>
<evidence type="ECO:0000313" key="4">
    <source>
        <dbReference type="Proteomes" id="UP000800981"/>
    </source>
</evidence>
<keyword evidence="4" id="KW-1185">Reference proteome</keyword>
<organism evidence="3 4">
    <name type="scientific">Motilibacter deserti</name>
    <dbReference type="NCBI Taxonomy" id="2714956"/>
    <lineage>
        <taxon>Bacteria</taxon>
        <taxon>Bacillati</taxon>
        <taxon>Actinomycetota</taxon>
        <taxon>Actinomycetes</taxon>
        <taxon>Motilibacterales</taxon>
        <taxon>Motilibacteraceae</taxon>
        <taxon>Motilibacter</taxon>
    </lineage>
</organism>
<evidence type="ECO:0000256" key="1">
    <source>
        <dbReference type="ARBA" id="ARBA00010617"/>
    </source>
</evidence>
<proteinExistence type="inferred from homology"/>
<keyword evidence="2" id="KW-0479">Metal-binding</keyword>
<comment type="similarity">
    <text evidence="1 2">Belongs to the cytochrome P450 family.</text>
</comment>
<keyword evidence="2" id="KW-0503">Monooxygenase</keyword>
<evidence type="ECO:0000256" key="2">
    <source>
        <dbReference type="RuleBase" id="RU000461"/>
    </source>
</evidence>
<dbReference type="Gene3D" id="1.10.630.10">
    <property type="entry name" value="Cytochrome P450"/>
    <property type="match status" value="1"/>
</dbReference>
<gene>
    <name evidence="3" type="ORF">G9H71_18825</name>
</gene>
<protein>
    <submittedName>
        <fullName evidence="3">Cytochrome P450</fullName>
    </submittedName>
</protein>
<name>A0ABX0H1L2_9ACTN</name>
<keyword evidence="2" id="KW-0408">Iron</keyword>
<dbReference type="InterPro" id="IPR001128">
    <property type="entry name" value="Cyt_P450"/>
</dbReference>
<dbReference type="PRINTS" id="PR00359">
    <property type="entry name" value="BP450"/>
</dbReference>
<dbReference type="RefSeq" id="WP_166284324.1">
    <property type="nucleotide sequence ID" value="NZ_JAANNP010000059.1"/>
</dbReference>
<keyword evidence="2" id="KW-0349">Heme</keyword>
<dbReference type="InterPro" id="IPR036396">
    <property type="entry name" value="Cyt_P450_sf"/>
</dbReference>
<dbReference type="SUPFAM" id="SSF48264">
    <property type="entry name" value="Cytochrome P450"/>
    <property type="match status" value="1"/>
</dbReference>
<comment type="caution">
    <text evidence="3">The sequence shown here is derived from an EMBL/GenBank/DDBJ whole genome shotgun (WGS) entry which is preliminary data.</text>
</comment>
<dbReference type="Pfam" id="PF00067">
    <property type="entry name" value="p450"/>
    <property type="match status" value="1"/>
</dbReference>
<sequence length="411" mass="45119">MIPPLVPDAFDPASAAFVADPYPTYGLLRKLGPVAWSPRTGQYVVSRAADVDAVLRDRRFGRSYLQVATHAEMGRPEDAPHLAPFWDVVRDGMLDTEPPDHTRLRRLVAKAFTPRRVEGMRASIDATARQLVDDLVDAGSDGSVVDLKPVVAEPLPVSVIADLLGVPPADRHLLRPWSQDMCRMYELRPTPDDEVRAVQAAEEFAAYLRELAAQRRARPQDDLVTALAEVVDEGERLTEDELVGTCVLLLNAGHEATVGVTVNGIAALLAHPDQLERVRADPALVPTMVEELMRYDTPLQLFSRWALEDADVGGVPVARGSQVALLFGSANRDPERFEDPDRFDVGRSSNPHISFGAGIHYCLGAPLARLELQALFAELVRRVPRLTPAGEPRRGRGYIIRIPETLPVTVA</sequence>
<dbReference type="InterPro" id="IPR002397">
    <property type="entry name" value="Cyt_P450_B"/>
</dbReference>
<dbReference type="InterPro" id="IPR017972">
    <property type="entry name" value="Cyt_P450_CS"/>
</dbReference>
<keyword evidence="2" id="KW-0560">Oxidoreductase</keyword>
<evidence type="ECO:0000313" key="3">
    <source>
        <dbReference type="EMBL" id="NHC15840.1"/>
    </source>
</evidence>
<reference evidence="3 4" key="1">
    <citation type="submission" date="2020-03" db="EMBL/GenBank/DDBJ databases">
        <title>Two novel Motilibacter sp.</title>
        <authorList>
            <person name="Liu S."/>
        </authorList>
    </citation>
    <scope>NUCLEOTIDE SEQUENCE [LARGE SCALE GENOMIC DNA]</scope>
    <source>
        <strain evidence="3 4">E257</strain>
    </source>
</reference>